<comment type="subunit">
    <text evidence="11">Interacts with BRI3BP. Interacts with MGAT1 and IFITM3.</text>
</comment>
<dbReference type="Proteomes" id="UP000663832">
    <property type="component" value="Unassembled WGS sequence"/>
</dbReference>
<keyword evidence="4" id="KW-0963">Cytoplasm</keyword>
<evidence type="ECO:0000256" key="3">
    <source>
        <dbReference type="ARBA" id="ARBA00008090"/>
    </source>
</evidence>
<dbReference type="GO" id="GO:0048471">
    <property type="term" value="C:perinuclear region of cytoplasm"/>
    <property type="evidence" value="ECO:0007669"/>
    <property type="project" value="UniProtKB-SubCell"/>
</dbReference>
<keyword evidence="7 12" id="KW-0472">Membrane</keyword>
<feature type="transmembrane region" description="Helical" evidence="12">
    <location>
        <begin position="76"/>
        <end position="96"/>
    </location>
</feature>
<evidence type="ECO:0000256" key="11">
    <source>
        <dbReference type="ARBA" id="ARBA00046593"/>
    </source>
</evidence>
<dbReference type="PANTHER" id="PTHR13551">
    <property type="entry name" value="BRAIN PROTEIN I3"/>
    <property type="match status" value="1"/>
</dbReference>
<comment type="subcellular location">
    <subcellularLocation>
        <location evidence="2">Cytoplasm</location>
        <location evidence="2">Perinuclear region</location>
    </subcellularLocation>
    <subcellularLocation>
        <location evidence="1">Lysosome membrane</location>
        <topology evidence="1">Multi-pass membrane protein</topology>
    </subcellularLocation>
</comment>
<dbReference type="OrthoDB" id="2564984at2759"/>
<evidence type="ECO:0000256" key="7">
    <source>
        <dbReference type="ARBA" id="ARBA00023136"/>
    </source>
</evidence>
<dbReference type="Proteomes" id="UP000663877">
    <property type="component" value="Unassembled WGS sequence"/>
</dbReference>
<evidence type="ECO:0000256" key="12">
    <source>
        <dbReference type="SAM" id="Phobius"/>
    </source>
</evidence>
<keyword evidence="15" id="KW-1185">Reference proteome</keyword>
<evidence type="ECO:0000256" key="4">
    <source>
        <dbReference type="ARBA" id="ARBA00022490"/>
    </source>
</evidence>
<dbReference type="InterPro" id="IPR019317">
    <property type="entry name" value="BRI3"/>
</dbReference>
<keyword evidence="6 12" id="KW-1133">Transmembrane helix</keyword>
<name>A0A813WFT4_9BILA</name>
<evidence type="ECO:0000313" key="13">
    <source>
        <dbReference type="EMBL" id="CAF0854332.1"/>
    </source>
</evidence>
<keyword evidence="8" id="KW-0458">Lysosome</keyword>
<sequence length="109" mass="11721">MAINITSDQQCLIVDENDNPPTYQDATGQGYGTFIDPTATNALPYSYGFGSQQPTVIVLGGCPACKVGMLDTEFTCMGLCCAIFLFPIGILCCLGLRQRRCNFCGAIFD</sequence>
<dbReference type="Pfam" id="PF10164">
    <property type="entry name" value="BRI3"/>
    <property type="match status" value="1"/>
</dbReference>
<dbReference type="PANTHER" id="PTHR13551:SF1">
    <property type="entry name" value="MEMBRANE PROTEIN BRI3"/>
    <property type="match status" value="1"/>
</dbReference>
<evidence type="ECO:0000256" key="5">
    <source>
        <dbReference type="ARBA" id="ARBA00022692"/>
    </source>
</evidence>
<dbReference type="EMBL" id="CAJNOI010000025">
    <property type="protein sequence ID" value="CAF0854332.1"/>
    <property type="molecule type" value="Genomic_DNA"/>
</dbReference>
<evidence type="ECO:0000256" key="1">
    <source>
        <dbReference type="ARBA" id="ARBA00004155"/>
    </source>
</evidence>
<comment type="similarity">
    <text evidence="3">Belongs to the BRI3 family.</text>
</comment>
<comment type="caution">
    <text evidence="13">The sequence shown here is derived from an EMBL/GenBank/DDBJ whole genome shotgun (WGS) entry which is preliminary data.</text>
</comment>
<gene>
    <name evidence="13" type="ORF">BJG266_LOCUS8020</name>
    <name evidence="14" type="ORF">QVE165_LOCUS25629</name>
</gene>
<accession>A0A813WFT4</accession>
<proteinExistence type="inferred from homology"/>
<evidence type="ECO:0000313" key="15">
    <source>
        <dbReference type="Proteomes" id="UP000663832"/>
    </source>
</evidence>
<evidence type="ECO:0000313" key="14">
    <source>
        <dbReference type="EMBL" id="CAF1197824.1"/>
    </source>
</evidence>
<evidence type="ECO:0000256" key="2">
    <source>
        <dbReference type="ARBA" id="ARBA00004556"/>
    </source>
</evidence>
<dbReference type="AlphaFoldDB" id="A0A813WFT4"/>
<reference evidence="13" key="1">
    <citation type="submission" date="2021-02" db="EMBL/GenBank/DDBJ databases">
        <authorList>
            <person name="Nowell W R."/>
        </authorList>
    </citation>
    <scope>NUCLEOTIDE SEQUENCE</scope>
</reference>
<evidence type="ECO:0000256" key="9">
    <source>
        <dbReference type="ARBA" id="ARBA00035284"/>
    </source>
</evidence>
<organism evidence="13 16">
    <name type="scientific">Adineta steineri</name>
    <dbReference type="NCBI Taxonomy" id="433720"/>
    <lineage>
        <taxon>Eukaryota</taxon>
        <taxon>Metazoa</taxon>
        <taxon>Spiralia</taxon>
        <taxon>Gnathifera</taxon>
        <taxon>Rotifera</taxon>
        <taxon>Eurotatoria</taxon>
        <taxon>Bdelloidea</taxon>
        <taxon>Adinetida</taxon>
        <taxon>Adinetidae</taxon>
        <taxon>Adineta</taxon>
    </lineage>
</organism>
<evidence type="ECO:0000256" key="10">
    <source>
        <dbReference type="ARBA" id="ARBA00035449"/>
    </source>
</evidence>
<evidence type="ECO:0000256" key="8">
    <source>
        <dbReference type="ARBA" id="ARBA00023228"/>
    </source>
</evidence>
<protein>
    <recommendedName>
        <fullName evidence="9">Membrane protein BRI3</fullName>
    </recommendedName>
    <alternativeName>
        <fullName evidence="10">Brain protein I3</fullName>
    </alternativeName>
</protein>
<evidence type="ECO:0000313" key="16">
    <source>
        <dbReference type="Proteomes" id="UP000663877"/>
    </source>
</evidence>
<dbReference type="GO" id="GO:0005765">
    <property type="term" value="C:lysosomal membrane"/>
    <property type="evidence" value="ECO:0007669"/>
    <property type="project" value="UniProtKB-SubCell"/>
</dbReference>
<keyword evidence="5 12" id="KW-0812">Transmembrane</keyword>
<evidence type="ECO:0000256" key="6">
    <source>
        <dbReference type="ARBA" id="ARBA00022989"/>
    </source>
</evidence>
<dbReference type="EMBL" id="CAJNOM010000187">
    <property type="protein sequence ID" value="CAF1197824.1"/>
    <property type="molecule type" value="Genomic_DNA"/>
</dbReference>